<keyword evidence="9" id="KW-0378">Hydrolase</keyword>
<dbReference type="InterPro" id="IPR022764">
    <property type="entry name" value="Peptidase_S54_rhomboid_dom"/>
</dbReference>
<evidence type="ECO:0000256" key="2">
    <source>
        <dbReference type="ARBA" id="ARBA00022475"/>
    </source>
</evidence>
<keyword evidence="3" id="KW-0997">Cell inner membrane</keyword>
<dbReference type="Gene3D" id="1.20.1540.10">
    <property type="entry name" value="Rhomboid-like"/>
    <property type="match status" value="1"/>
</dbReference>
<evidence type="ECO:0000259" key="8">
    <source>
        <dbReference type="Pfam" id="PF01694"/>
    </source>
</evidence>
<evidence type="ECO:0000256" key="6">
    <source>
        <dbReference type="ARBA" id="ARBA00023136"/>
    </source>
</evidence>
<reference evidence="9 10" key="1">
    <citation type="submission" date="2020-08" db="EMBL/GenBank/DDBJ databases">
        <title>Genome sequence of Sphingomonas rhizophila KACC 19189T.</title>
        <authorList>
            <person name="Hyun D.-W."/>
            <person name="Bae J.-W."/>
        </authorList>
    </citation>
    <scope>NUCLEOTIDE SEQUENCE [LARGE SCALE GENOMIC DNA]</scope>
    <source>
        <strain evidence="9 10">KACC 19189</strain>
    </source>
</reference>
<dbReference type="RefSeq" id="WP_187542822.1">
    <property type="nucleotide sequence ID" value="NZ_CP060717.1"/>
</dbReference>
<dbReference type="EMBL" id="CP060717">
    <property type="protein sequence ID" value="QNN65837.1"/>
    <property type="molecule type" value="Genomic_DNA"/>
</dbReference>
<evidence type="ECO:0000313" key="10">
    <source>
        <dbReference type="Proteomes" id="UP000515955"/>
    </source>
</evidence>
<keyword evidence="6 7" id="KW-0472">Membrane</keyword>
<keyword evidence="2" id="KW-1003">Cell membrane</keyword>
<proteinExistence type="predicted"/>
<feature type="transmembrane region" description="Helical" evidence="7">
    <location>
        <begin position="64"/>
        <end position="83"/>
    </location>
</feature>
<dbReference type="InterPro" id="IPR035952">
    <property type="entry name" value="Rhomboid-like_sf"/>
</dbReference>
<comment type="subcellular location">
    <subcellularLocation>
        <location evidence="1">Membrane</location>
        <topology evidence="1">Multi-pass membrane protein</topology>
    </subcellularLocation>
</comment>
<feature type="domain" description="Peptidase S54 rhomboid" evidence="8">
    <location>
        <begin position="61"/>
        <end position="200"/>
    </location>
</feature>
<protein>
    <submittedName>
        <fullName evidence="9">Rhomboid family intramembrane serine protease</fullName>
    </submittedName>
</protein>
<dbReference type="Proteomes" id="UP000515955">
    <property type="component" value="Chromosome"/>
</dbReference>
<dbReference type="PANTHER" id="PTHR43066:SF26">
    <property type="entry name" value="RHOMBOID PROTEASE GLPG"/>
    <property type="match status" value="1"/>
</dbReference>
<evidence type="ECO:0000256" key="5">
    <source>
        <dbReference type="ARBA" id="ARBA00022989"/>
    </source>
</evidence>
<accession>A0A7G9SDB2</accession>
<evidence type="ECO:0000256" key="7">
    <source>
        <dbReference type="SAM" id="Phobius"/>
    </source>
</evidence>
<feature type="transmembrane region" description="Helical" evidence="7">
    <location>
        <begin position="180"/>
        <end position="198"/>
    </location>
</feature>
<feature type="transmembrane region" description="Helical" evidence="7">
    <location>
        <begin position="120"/>
        <end position="139"/>
    </location>
</feature>
<name>A0A7G9SDB2_9SPHN</name>
<dbReference type="GO" id="GO:0006508">
    <property type="term" value="P:proteolysis"/>
    <property type="evidence" value="ECO:0007669"/>
    <property type="project" value="UniProtKB-KW"/>
</dbReference>
<dbReference type="SUPFAM" id="SSF144091">
    <property type="entry name" value="Rhomboid-like"/>
    <property type="match status" value="1"/>
</dbReference>
<evidence type="ECO:0000256" key="4">
    <source>
        <dbReference type="ARBA" id="ARBA00022692"/>
    </source>
</evidence>
<dbReference type="PANTHER" id="PTHR43066">
    <property type="entry name" value="RHOMBOID-RELATED PROTEIN"/>
    <property type="match status" value="1"/>
</dbReference>
<evidence type="ECO:0000313" key="9">
    <source>
        <dbReference type="EMBL" id="QNN65837.1"/>
    </source>
</evidence>
<feature type="transmembrane region" description="Helical" evidence="7">
    <location>
        <begin position="151"/>
        <end position="168"/>
    </location>
</feature>
<dbReference type="KEGG" id="srhi:H9L12_04685"/>
<dbReference type="AlphaFoldDB" id="A0A7G9SDB2"/>
<feature type="transmembrane region" description="Helical" evidence="7">
    <location>
        <begin position="6"/>
        <end position="27"/>
    </location>
</feature>
<feature type="transmembrane region" description="Helical" evidence="7">
    <location>
        <begin position="34"/>
        <end position="58"/>
    </location>
</feature>
<keyword evidence="5 7" id="KW-1133">Transmembrane helix</keyword>
<dbReference type="GO" id="GO:0016020">
    <property type="term" value="C:membrane"/>
    <property type="evidence" value="ECO:0007669"/>
    <property type="project" value="UniProtKB-SubCell"/>
</dbReference>
<organism evidence="9 10">
    <name type="scientific">Sphingomonas rhizophila</name>
    <dbReference type="NCBI Taxonomy" id="2071607"/>
    <lineage>
        <taxon>Bacteria</taxon>
        <taxon>Pseudomonadati</taxon>
        <taxon>Pseudomonadota</taxon>
        <taxon>Alphaproteobacteria</taxon>
        <taxon>Sphingomonadales</taxon>
        <taxon>Sphingomonadaceae</taxon>
        <taxon>Sphingomonas</taxon>
    </lineage>
</organism>
<evidence type="ECO:0000256" key="3">
    <source>
        <dbReference type="ARBA" id="ARBA00022519"/>
    </source>
</evidence>
<keyword evidence="9" id="KW-0645">Protease</keyword>
<evidence type="ECO:0000256" key="1">
    <source>
        <dbReference type="ARBA" id="ARBA00004141"/>
    </source>
</evidence>
<keyword evidence="4 7" id="KW-0812">Transmembrane</keyword>
<feature type="transmembrane region" description="Helical" evidence="7">
    <location>
        <begin position="95"/>
        <end position="114"/>
    </location>
</feature>
<dbReference type="GO" id="GO:0004252">
    <property type="term" value="F:serine-type endopeptidase activity"/>
    <property type="evidence" value="ECO:0007669"/>
    <property type="project" value="InterPro"/>
</dbReference>
<gene>
    <name evidence="9" type="ORF">H9L12_04685</name>
</gene>
<sequence length="210" mass="22102">MDGARLRSATAVIAIATAAVSMLVFLFGLDERAAFLAGFVPARLSGLLIVPAAVPAFLTPLTSTLLHGNFMHLGFNLLMMVWVGVQLERMLGAKAITVGYLVGAVVAALAQFAVNPASTIPMIGASGAISAWFGAYSLMIGQPKQVFASRGANRALHAVWLMVAWVIIQWMTGIAAGQDGMMLAIPAHIGGFAAGLLLQRPLLLWRYRGA</sequence>
<dbReference type="Pfam" id="PF01694">
    <property type="entry name" value="Rhomboid"/>
    <property type="match status" value="1"/>
</dbReference>
<keyword evidence="10" id="KW-1185">Reference proteome</keyword>